<protein>
    <submittedName>
        <fullName evidence="2">Uncharacterized protein</fullName>
    </submittedName>
</protein>
<sequence>MISWLIIFGVASVISVIGIGKLAKWARYRWVQNEFHRLPSGIRETQYLGRRDYLKRWGKIWGTVELVILMVINVIALKLDNSMAESTASLYAFALSLICYIAGLSPSGFCRTLCDYYNSHLGEPPLQTRC</sequence>
<feature type="transmembrane region" description="Helical" evidence="1">
    <location>
        <begin position="60"/>
        <end position="77"/>
    </location>
</feature>
<name>A0A1F6MBX7_9BACT</name>
<proteinExistence type="predicted"/>
<evidence type="ECO:0000256" key="1">
    <source>
        <dbReference type="SAM" id="Phobius"/>
    </source>
</evidence>
<keyword evidence="1" id="KW-0812">Transmembrane</keyword>
<reference evidence="2 3" key="1">
    <citation type="journal article" date="2016" name="Nat. Commun.">
        <title>Thousands of microbial genomes shed light on interconnected biogeochemical processes in an aquifer system.</title>
        <authorList>
            <person name="Anantharaman K."/>
            <person name="Brown C.T."/>
            <person name="Hug L.A."/>
            <person name="Sharon I."/>
            <person name="Castelle C.J."/>
            <person name="Probst A.J."/>
            <person name="Thomas B.C."/>
            <person name="Singh A."/>
            <person name="Wilkins M.J."/>
            <person name="Karaoz U."/>
            <person name="Brodie E.L."/>
            <person name="Williams K.H."/>
            <person name="Hubbard S.S."/>
            <person name="Banfield J.F."/>
        </authorList>
    </citation>
    <scope>NUCLEOTIDE SEQUENCE [LARGE SCALE GENOMIC DNA]</scope>
</reference>
<comment type="caution">
    <text evidence="2">The sequence shown here is derived from an EMBL/GenBank/DDBJ whole genome shotgun (WGS) entry which is preliminary data.</text>
</comment>
<evidence type="ECO:0000313" key="2">
    <source>
        <dbReference type="EMBL" id="OGH69058.1"/>
    </source>
</evidence>
<accession>A0A1F6MBX7</accession>
<feature type="transmembrane region" description="Helical" evidence="1">
    <location>
        <begin position="89"/>
        <end position="110"/>
    </location>
</feature>
<dbReference type="EMBL" id="MFPU01000069">
    <property type="protein sequence ID" value="OGH69058.1"/>
    <property type="molecule type" value="Genomic_DNA"/>
</dbReference>
<evidence type="ECO:0000313" key="3">
    <source>
        <dbReference type="Proteomes" id="UP000177953"/>
    </source>
</evidence>
<gene>
    <name evidence="2" type="ORF">A2754_02480</name>
</gene>
<dbReference type="AlphaFoldDB" id="A0A1F6MBX7"/>
<dbReference type="Proteomes" id="UP000177953">
    <property type="component" value="Unassembled WGS sequence"/>
</dbReference>
<organism evidence="2 3">
    <name type="scientific">Candidatus Magasanikbacteria bacterium RIFCSPHIGHO2_01_FULL_47_8</name>
    <dbReference type="NCBI Taxonomy" id="1798673"/>
    <lineage>
        <taxon>Bacteria</taxon>
        <taxon>Candidatus Magasanikiibacteriota</taxon>
    </lineage>
</organism>
<keyword evidence="1" id="KW-1133">Transmembrane helix</keyword>
<keyword evidence="1" id="KW-0472">Membrane</keyword>
<feature type="transmembrane region" description="Helical" evidence="1">
    <location>
        <begin position="6"/>
        <end position="23"/>
    </location>
</feature>